<reference evidence="7" key="1">
    <citation type="journal article" date="2020" name="mSystems">
        <title>Genome- and Community-Level Interaction Insights into Carbon Utilization and Element Cycling Functions of Hydrothermarchaeota in Hydrothermal Sediment.</title>
        <authorList>
            <person name="Zhou Z."/>
            <person name="Liu Y."/>
            <person name="Xu W."/>
            <person name="Pan J."/>
            <person name="Luo Z.H."/>
            <person name="Li M."/>
        </authorList>
    </citation>
    <scope>NUCLEOTIDE SEQUENCE [LARGE SCALE GENOMIC DNA]</scope>
    <source>
        <strain evidence="7">SpSt-769</strain>
    </source>
</reference>
<sequence length="263" mass="28827">MNAARSLLTCESASFRYRDAPILKGVSIAVSEGAFLGIIGPNGVGKSTLIRVLTGTLLPERGRVLLYDKPLTAFTRRAIARKLAVVSQTETSDFGFTVWEEVMLGRSPHHGGIHYENREDRAIVEMALEKTQVAHLAARRLDTLSGGEMQRVRIARGIAQQPAIVFLDEPTTHLDLYSQLTLMELLKEINKQGIAVFLVSHDINFVAQCCADVHLMHHGAILAHGAPHEVITPDLVATCFRIRANVSVDPETSVPRINPLGIL</sequence>
<proteinExistence type="predicted"/>
<evidence type="ECO:0000256" key="5">
    <source>
        <dbReference type="ARBA" id="ARBA00037066"/>
    </source>
</evidence>
<comment type="caution">
    <text evidence="7">The sequence shown here is derived from an EMBL/GenBank/DDBJ whole genome shotgun (WGS) entry which is preliminary data.</text>
</comment>
<dbReference type="GO" id="GO:0005524">
    <property type="term" value="F:ATP binding"/>
    <property type="evidence" value="ECO:0007669"/>
    <property type="project" value="UniProtKB-KW"/>
</dbReference>
<dbReference type="PANTHER" id="PTHR42794">
    <property type="entry name" value="HEMIN IMPORT ATP-BINDING PROTEIN HMUV"/>
    <property type="match status" value="1"/>
</dbReference>
<evidence type="ECO:0000313" key="7">
    <source>
        <dbReference type="EMBL" id="HGH60736.1"/>
    </source>
</evidence>
<gene>
    <name evidence="7" type="ORF">ENV54_05500</name>
</gene>
<dbReference type="SUPFAM" id="SSF52540">
    <property type="entry name" value="P-loop containing nucleoside triphosphate hydrolases"/>
    <property type="match status" value="1"/>
</dbReference>
<dbReference type="CDD" id="cd03214">
    <property type="entry name" value="ABC_Iron-Siderophores_B12_Hemin"/>
    <property type="match status" value="1"/>
</dbReference>
<dbReference type="Pfam" id="PF00005">
    <property type="entry name" value="ABC_tran"/>
    <property type="match status" value="1"/>
</dbReference>
<dbReference type="Gene3D" id="3.40.50.300">
    <property type="entry name" value="P-loop containing nucleotide triphosphate hydrolases"/>
    <property type="match status" value="1"/>
</dbReference>
<dbReference type="InterPro" id="IPR003439">
    <property type="entry name" value="ABC_transporter-like_ATP-bd"/>
</dbReference>
<dbReference type="InterPro" id="IPR027417">
    <property type="entry name" value="P-loop_NTPase"/>
</dbReference>
<dbReference type="EMBL" id="DTGT01000171">
    <property type="protein sequence ID" value="HGH60736.1"/>
    <property type="molecule type" value="Genomic_DNA"/>
</dbReference>
<accession>A0A7C4EW68</accession>
<evidence type="ECO:0000256" key="1">
    <source>
        <dbReference type="ARBA" id="ARBA00022448"/>
    </source>
</evidence>
<keyword evidence="2" id="KW-0547">Nucleotide-binding</keyword>
<dbReference type="PROSITE" id="PS00211">
    <property type="entry name" value="ABC_TRANSPORTER_1"/>
    <property type="match status" value="1"/>
</dbReference>
<dbReference type="InterPro" id="IPR003593">
    <property type="entry name" value="AAA+_ATPase"/>
</dbReference>
<dbReference type="InterPro" id="IPR017871">
    <property type="entry name" value="ABC_transporter-like_CS"/>
</dbReference>
<keyword evidence="1" id="KW-0813">Transport</keyword>
<keyword evidence="4" id="KW-1278">Translocase</keyword>
<comment type="function">
    <text evidence="5">Part of the ABC transporter complex HmuTUV involved in hemin import. Responsible for energy coupling to the transport system.</text>
</comment>
<dbReference type="GO" id="GO:0016887">
    <property type="term" value="F:ATP hydrolysis activity"/>
    <property type="evidence" value="ECO:0007669"/>
    <property type="project" value="InterPro"/>
</dbReference>
<keyword evidence="3 7" id="KW-0067">ATP-binding</keyword>
<dbReference type="SMART" id="SM00382">
    <property type="entry name" value="AAA"/>
    <property type="match status" value="1"/>
</dbReference>
<protein>
    <submittedName>
        <fullName evidence="7">ABC transporter ATP-binding protein</fullName>
    </submittedName>
</protein>
<feature type="domain" description="ABC transporter" evidence="6">
    <location>
        <begin position="8"/>
        <end position="243"/>
    </location>
</feature>
<organism evidence="7">
    <name type="scientific">Desulfomonile tiedjei</name>
    <dbReference type="NCBI Taxonomy" id="2358"/>
    <lineage>
        <taxon>Bacteria</taxon>
        <taxon>Pseudomonadati</taxon>
        <taxon>Thermodesulfobacteriota</taxon>
        <taxon>Desulfomonilia</taxon>
        <taxon>Desulfomonilales</taxon>
        <taxon>Desulfomonilaceae</taxon>
        <taxon>Desulfomonile</taxon>
    </lineage>
</organism>
<evidence type="ECO:0000256" key="2">
    <source>
        <dbReference type="ARBA" id="ARBA00022741"/>
    </source>
</evidence>
<evidence type="ECO:0000256" key="3">
    <source>
        <dbReference type="ARBA" id="ARBA00022840"/>
    </source>
</evidence>
<dbReference type="PROSITE" id="PS50893">
    <property type="entry name" value="ABC_TRANSPORTER_2"/>
    <property type="match status" value="1"/>
</dbReference>
<dbReference type="PANTHER" id="PTHR42794:SF1">
    <property type="entry name" value="HEMIN IMPORT ATP-BINDING PROTEIN HMUV"/>
    <property type="match status" value="1"/>
</dbReference>
<dbReference type="AlphaFoldDB" id="A0A7C4EW68"/>
<dbReference type="FunFam" id="3.40.50.300:FF:000134">
    <property type="entry name" value="Iron-enterobactin ABC transporter ATP-binding protein"/>
    <property type="match status" value="1"/>
</dbReference>
<evidence type="ECO:0000259" key="6">
    <source>
        <dbReference type="PROSITE" id="PS50893"/>
    </source>
</evidence>
<evidence type="ECO:0000256" key="4">
    <source>
        <dbReference type="ARBA" id="ARBA00022967"/>
    </source>
</evidence>
<name>A0A7C4EW68_9BACT</name>